<keyword evidence="2" id="KW-0560">Oxidoreductase</keyword>
<dbReference type="EMBL" id="CP045529">
    <property type="protein sequence ID" value="QFU99766.1"/>
    <property type="molecule type" value="Genomic_DNA"/>
</dbReference>
<name>A0A5P9QET2_9MICO</name>
<dbReference type="PANTHER" id="PTHR47129:SF1">
    <property type="entry name" value="NMRA-LIKE DOMAIN-CONTAINING PROTEIN"/>
    <property type="match status" value="1"/>
</dbReference>
<proteinExistence type="predicted"/>
<evidence type="ECO:0000313" key="3">
    <source>
        <dbReference type="Proteomes" id="UP000326702"/>
    </source>
</evidence>
<evidence type="ECO:0000313" key="2">
    <source>
        <dbReference type="EMBL" id="QFU99766.1"/>
    </source>
</evidence>
<dbReference type="SUPFAM" id="SSF51735">
    <property type="entry name" value="NAD(P)-binding Rossmann-fold domains"/>
    <property type="match status" value="1"/>
</dbReference>
<keyword evidence="3" id="KW-1185">Reference proteome</keyword>
<dbReference type="InterPro" id="IPR036291">
    <property type="entry name" value="NAD(P)-bd_dom_sf"/>
</dbReference>
<organism evidence="2 3">
    <name type="scientific">Luteimicrobium xylanilyticum</name>
    <dbReference type="NCBI Taxonomy" id="1133546"/>
    <lineage>
        <taxon>Bacteria</taxon>
        <taxon>Bacillati</taxon>
        <taxon>Actinomycetota</taxon>
        <taxon>Actinomycetes</taxon>
        <taxon>Micrococcales</taxon>
        <taxon>Luteimicrobium</taxon>
    </lineage>
</organism>
<reference evidence="2 3" key="1">
    <citation type="submission" date="2019-10" db="EMBL/GenBank/DDBJ databases">
        <title>Genome sequence of Luteimicrobium xylanilyticum HY-24.</title>
        <authorList>
            <person name="Kim D.Y."/>
            <person name="Park H.-Y."/>
        </authorList>
    </citation>
    <scope>NUCLEOTIDE SEQUENCE [LARGE SCALE GENOMIC DNA]</scope>
    <source>
        <strain evidence="2 3">HY-24</strain>
    </source>
</reference>
<gene>
    <name evidence="2" type="primary">qorB</name>
    <name evidence="2" type="ORF">KDY119_03302</name>
</gene>
<dbReference type="Proteomes" id="UP000326702">
    <property type="component" value="Chromosome"/>
</dbReference>
<dbReference type="Gene3D" id="3.40.50.720">
    <property type="entry name" value="NAD(P)-binding Rossmann-like Domain"/>
    <property type="match status" value="1"/>
</dbReference>
<dbReference type="InterPro" id="IPR052718">
    <property type="entry name" value="NmrA-type_oxidoreductase"/>
</dbReference>
<dbReference type="AlphaFoldDB" id="A0A5P9QET2"/>
<dbReference type="InterPro" id="IPR016040">
    <property type="entry name" value="NAD(P)-bd_dom"/>
</dbReference>
<dbReference type="PANTHER" id="PTHR47129">
    <property type="entry name" value="QUINONE OXIDOREDUCTASE 2"/>
    <property type="match status" value="1"/>
</dbReference>
<accession>A0A5P9QET2</accession>
<dbReference type="KEGG" id="lxl:KDY119_03302"/>
<dbReference type="Pfam" id="PF13460">
    <property type="entry name" value="NAD_binding_10"/>
    <property type="match status" value="1"/>
</dbReference>
<dbReference type="GO" id="GO:0003955">
    <property type="term" value="F:NAD(P)H dehydrogenase (quinone) activity"/>
    <property type="evidence" value="ECO:0007669"/>
    <property type="project" value="UniProtKB-EC"/>
</dbReference>
<feature type="domain" description="NAD(P)-binding" evidence="1">
    <location>
        <begin position="3"/>
        <end position="117"/>
    </location>
</feature>
<protein>
    <submittedName>
        <fullName evidence="2">NAD(P)H dehydrogenase (Quinone)</fullName>
        <ecNumber evidence="2">1.6.5.2</ecNumber>
    </submittedName>
</protein>
<evidence type="ECO:0000259" key="1">
    <source>
        <dbReference type="Pfam" id="PF13460"/>
    </source>
</evidence>
<sequence>MEVVLFVSATESADRTDQHERFTEAAVRAGVRHVVYTSFQGAAPDASFTLARDHAATEEILRLSGMAWTFLRDCLYLDVLPAWIGDDGVLRGPAGDGAVAAVARADVARSAAAVLTDVLADPGTHGGRAYELTGREAITLDDVARTVHEVTGRPARYHAETLREAYASRAVYGAPRWQVDAWVSTYTAIAEGALRHVSGDVERLTGREPMTLRDVLQAT</sequence>
<dbReference type="EC" id="1.6.5.2" evidence="2"/>